<keyword evidence="6" id="KW-0456">Lyase</keyword>
<comment type="subcellular location">
    <subcellularLocation>
        <location evidence="1">Membrane</location>
    </subcellularLocation>
</comment>
<dbReference type="RefSeq" id="WP_161313990.1">
    <property type="nucleotide sequence ID" value="NZ_WTUW01000001.1"/>
</dbReference>
<dbReference type="CDD" id="cd07302">
    <property type="entry name" value="CHD"/>
    <property type="match status" value="1"/>
</dbReference>
<feature type="transmembrane region" description="Helical" evidence="7">
    <location>
        <begin position="164"/>
        <end position="187"/>
    </location>
</feature>
<dbReference type="Proteomes" id="UP000476030">
    <property type="component" value="Unassembled WGS sequence"/>
</dbReference>
<evidence type="ECO:0000256" key="7">
    <source>
        <dbReference type="SAM" id="Phobius"/>
    </source>
</evidence>
<feature type="transmembrane region" description="Helical" evidence="7">
    <location>
        <begin position="29"/>
        <end position="51"/>
    </location>
</feature>
<evidence type="ECO:0000313" key="9">
    <source>
        <dbReference type="EMBL" id="MZR29529.1"/>
    </source>
</evidence>
<dbReference type="InterPro" id="IPR029787">
    <property type="entry name" value="Nucleotide_cyclase"/>
</dbReference>
<dbReference type="InterPro" id="IPR001054">
    <property type="entry name" value="A/G_cyclase"/>
</dbReference>
<feature type="transmembrane region" description="Helical" evidence="7">
    <location>
        <begin position="57"/>
        <end position="75"/>
    </location>
</feature>
<feature type="transmembrane region" description="Helical" evidence="7">
    <location>
        <begin position="106"/>
        <end position="125"/>
    </location>
</feature>
<organism evidence="9 10">
    <name type="scientific">Sneathiella litorea</name>
    <dbReference type="NCBI Taxonomy" id="2606216"/>
    <lineage>
        <taxon>Bacteria</taxon>
        <taxon>Pseudomonadati</taxon>
        <taxon>Pseudomonadota</taxon>
        <taxon>Alphaproteobacteria</taxon>
        <taxon>Sneathiellales</taxon>
        <taxon>Sneathiellaceae</taxon>
        <taxon>Sneathiella</taxon>
    </lineage>
</organism>
<dbReference type="GO" id="GO:0035556">
    <property type="term" value="P:intracellular signal transduction"/>
    <property type="evidence" value="ECO:0007669"/>
    <property type="project" value="InterPro"/>
</dbReference>
<evidence type="ECO:0000256" key="5">
    <source>
        <dbReference type="ARBA" id="ARBA00023136"/>
    </source>
</evidence>
<evidence type="ECO:0000313" key="10">
    <source>
        <dbReference type="Proteomes" id="UP000476030"/>
    </source>
</evidence>
<gene>
    <name evidence="9" type="ORF">GQE98_02665</name>
</gene>
<dbReference type="GO" id="GO:0007168">
    <property type="term" value="P:receptor guanylyl cyclase signaling pathway"/>
    <property type="evidence" value="ECO:0007669"/>
    <property type="project" value="TreeGrafter"/>
</dbReference>
<comment type="caution">
    <text evidence="9">The sequence shown here is derived from an EMBL/GenBank/DDBJ whole genome shotgun (WGS) entry which is preliminary data.</text>
</comment>
<reference evidence="9 10" key="1">
    <citation type="submission" date="2019-12" db="EMBL/GenBank/DDBJ databases">
        <title>Snethiella sp. nov. sp. isolated from sea sand.</title>
        <authorList>
            <person name="Kim J."/>
            <person name="Jeong S.E."/>
            <person name="Jung H.S."/>
            <person name="Jeon C.O."/>
        </authorList>
    </citation>
    <scope>NUCLEOTIDE SEQUENCE [LARGE SCALE GENOMIC DNA]</scope>
    <source>
        <strain evidence="9 10">DP05</strain>
    </source>
</reference>
<evidence type="ECO:0000256" key="6">
    <source>
        <dbReference type="ARBA" id="ARBA00023239"/>
    </source>
</evidence>
<name>A0A6L8W492_9PROT</name>
<feature type="domain" description="Guanylate cyclase" evidence="8">
    <location>
        <begin position="235"/>
        <end position="362"/>
    </location>
</feature>
<keyword evidence="5 7" id="KW-0472">Membrane</keyword>
<evidence type="ECO:0000259" key="8">
    <source>
        <dbReference type="PROSITE" id="PS50125"/>
    </source>
</evidence>
<dbReference type="GO" id="GO:0004383">
    <property type="term" value="F:guanylate cyclase activity"/>
    <property type="evidence" value="ECO:0007669"/>
    <property type="project" value="TreeGrafter"/>
</dbReference>
<dbReference type="SUPFAM" id="SSF55073">
    <property type="entry name" value="Nucleotide cyclase"/>
    <property type="match status" value="1"/>
</dbReference>
<dbReference type="GO" id="GO:0001653">
    <property type="term" value="F:peptide receptor activity"/>
    <property type="evidence" value="ECO:0007669"/>
    <property type="project" value="TreeGrafter"/>
</dbReference>
<keyword evidence="3" id="KW-0547">Nucleotide-binding</keyword>
<dbReference type="PROSITE" id="PS50125">
    <property type="entry name" value="GUANYLATE_CYCLASE_2"/>
    <property type="match status" value="1"/>
</dbReference>
<dbReference type="PANTHER" id="PTHR11920:SF335">
    <property type="entry name" value="GUANYLATE CYCLASE"/>
    <property type="match status" value="1"/>
</dbReference>
<protein>
    <recommendedName>
        <fullName evidence="8">Guanylate cyclase domain-containing protein</fullName>
    </recommendedName>
</protein>
<keyword evidence="2 7" id="KW-0812">Transmembrane</keyword>
<dbReference type="GO" id="GO:0000166">
    <property type="term" value="F:nucleotide binding"/>
    <property type="evidence" value="ECO:0007669"/>
    <property type="project" value="UniProtKB-KW"/>
</dbReference>
<evidence type="ECO:0000256" key="1">
    <source>
        <dbReference type="ARBA" id="ARBA00004370"/>
    </source>
</evidence>
<accession>A0A6L8W492</accession>
<dbReference type="Gene3D" id="3.30.70.1230">
    <property type="entry name" value="Nucleotide cyclase"/>
    <property type="match status" value="1"/>
</dbReference>
<dbReference type="EMBL" id="WTUW01000001">
    <property type="protein sequence ID" value="MZR29529.1"/>
    <property type="molecule type" value="Genomic_DNA"/>
</dbReference>
<dbReference type="PANTHER" id="PTHR11920">
    <property type="entry name" value="GUANYLYL CYCLASE"/>
    <property type="match status" value="1"/>
</dbReference>
<evidence type="ECO:0000256" key="4">
    <source>
        <dbReference type="ARBA" id="ARBA00022989"/>
    </source>
</evidence>
<evidence type="ECO:0000256" key="2">
    <source>
        <dbReference type="ARBA" id="ARBA00022692"/>
    </source>
</evidence>
<feature type="transmembrane region" description="Helical" evidence="7">
    <location>
        <begin position="82"/>
        <end position="100"/>
    </location>
</feature>
<keyword evidence="10" id="KW-1185">Reference proteome</keyword>
<proteinExistence type="predicted"/>
<feature type="transmembrane region" description="Helical" evidence="7">
    <location>
        <begin position="132"/>
        <end position="152"/>
    </location>
</feature>
<dbReference type="GO" id="GO:0004016">
    <property type="term" value="F:adenylate cyclase activity"/>
    <property type="evidence" value="ECO:0007669"/>
    <property type="project" value="TreeGrafter"/>
</dbReference>
<dbReference type="AlphaFoldDB" id="A0A6L8W492"/>
<keyword evidence="4 7" id="KW-1133">Transmembrane helix</keyword>
<dbReference type="InterPro" id="IPR050401">
    <property type="entry name" value="Cyclic_nucleotide_synthase"/>
</dbReference>
<sequence>MSGDKKPEAPSPRFAMDASLGDSELSHRLLVLCATMMAIPAFFWGGIYAYFGEYKAAAIAWAFTVISIATLFLFRKAKGYRLLRESQLFLTLMLPFLVMLELDGFINSSAVIVWSLISPMGALVFASRKTAIYWFVAFIFLILIGAAINYHAPALEKGLPPELVTILFVMNLSGVSIVAFILLVYFVTQKEKTYSLLEMERGSSENLIRNMLPEAIGERLKQEQRPIADRLDNVTILFADISGFTSYAMNRPPEEVVSLLDRIFSHFDNIISQHGLEKIKTIGDAYMVCGGLNDDAKAGANEAAAFALEIMTYVKQLAQASPEPLGLRIGINTGSVVAGVIGHSKYSYDIWGDAVNIAARLQQTARTGDILISEKTAQLLENAFTLKPQGETGLKGHTPVVTYTLLSKSIGG</sequence>
<evidence type="ECO:0000256" key="3">
    <source>
        <dbReference type="ARBA" id="ARBA00022741"/>
    </source>
</evidence>
<dbReference type="SMART" id="SM00044">
    <property type="entry name" value="CYCc"/>
    <property type="match status" value="1"/>
</dbReference>
<dbReference type="GO" id="GO:0005886">
    <property type="term" value="C:plasma membrane"/>
    <property type="evidence" value="ECO:0007669"/>
    <property type="project" value="TreeGrafter"/>
</dbReference>
<dbReference type="Pfam" id="PF00211">
    <property type="entry name" value="Guanylate_cyc"/>
    <property type="match status" value="1"/>
</dbReference>